<gene>
    <name evidence="3" type="ORF">PILCRDRAFT_814813</name>
</gene>
<feature type="region of interest" description="Disordered" evidence="1">
    <location>
        <begin position="1"/>
        <end position="25"/>
    </location>
</feature>
<sequence length="140" mass="15504">MSDLEAPQEENDQRSGHDSAPSSRLVNTKVTVDERQRTMEGFRSVGLIAIFMAALQAQMLAITLSNNQTLSAKFVNAFWIAGISLDVFGAVIATITVNTSIFARKICNRNICIYRRDGLKCFIHPRSNSSTQHGLRTTDL</sequence>
<dbReference type="AlphaFoldDB" id="A0A0C3G697"/>
<keyword evidence="2" id="KW-0812">Transmembrane</keyword>
<dbReference type="Proteomes" id="UP000054166">
    <property type="component" value="Unassembled WGS sequence"/>
</dbReference>
<keyword evidence="4" id="KW-1185">Reference proteome</keyword>
<evidence type="ECO:0000313" key="4">
    <source>
        <dbReference type="Proteomes" id="UP000054166"/>
    </source>
</evidence>
<dbReference type="OrthoDB" id="3152367at2759"/>
<proteinExistence type="predicted"/>
<keyword evidence="2" id="KW-1133">Transmembrane helix</keyword>
<dbReference type="HOGENOM" id="CLU_1835880_0_0_1"/>
<reference evidence="4" key="2">
    <citation type="submission" date="2015-01" db="EMBL/GenBank/DDBJ databases">
        <title>Evolutionary Origins and Diversification of the Mycorrhizal Mutualists.</title>
        <authorList>
            <consortium name="DOE Joint Genome Institute"/>
            <consortium name="Mycorrhizal Genomics Consortium"/>
            <person name="Kohler A."/>
            <person name="Kuo A."/>
            <person name="Nagy L.G."/>
            <person name="Floudas D."/>
            <person name="Copeland A."/>
            <person name="Barry K.W."/>
            <person name="Cichocki N."/>
            <person name="Veneault-Fourrey C."/>
            <person name="LaButti K."/>
            <person name="Lindquist E.A."/>
            <person name="Lipzen A."/>
            <person name="Lundell T."/>
            <person name="Morin E."/>
            <person name="Murat C."/>
            <person name="Riley R."/>
            <person name="Ohm R."/>
            <person name="Sun H."/>
            <person name="Tunlid A."/>
            <person name="Henrissat B."/>
            <person name="Grigoriev I.V."/>
            <person name="Hibbett D.S."/>
            <person name="Martin F."/>
        </authorList>
    </citation>
    <scope>NUCLEOTIDE SEQUENCE [LARGE SCALE GENOMIC DNA]</scope>
    <source>
        <strain evidence="4">F 1598</strain>
    </source>
</reference>
<protein>
    <submittedName>
        <fullName evidence="3">Uncharacterized protein</fullName>
    </submittedName>
</protein>
<dbReference type="EMBL" id="KN832979">
    <property type="protein sequence ID" value="KIM87324.1"/>
    <property type="molecule type" value="Genomic_DNA"/>
</dbReference>
<dbReference type="InParanoid" id="A0A0C3G697"/>
<evidence type="ECO:0000313" key="3">
    <source>
        <dbReference type="EMBL" id="KIM87324.1"/>
    </source>
</evidence>
<keyword evidence="2" id="KW-0472">Membrane</keyword>
<reference evidence="3 4" key="1">
    <citation type="submission" date="2014-04" db="EMBL/GenBank/DDBJ databases">
        <authorList>
            <consortium name="DOE Joint Genome Institute"/>
            <person name="Kuo A."/>
            <person name="Tarkka M."/>
            <person name="Buscot F."/>
            <person name="Kohler A."/>
            <person name="Nagy L.G."/>
            <person name="Floudas D."/>
            <person name="Copeland A."/>
            <person name="Barry K.W."/>
            <person name="Cichocki N."/>
            <person name="Veneault-Fourrey C."/>
            <person name="LaButti K."/>
            <person name="Lindquist E.A."/>
            <person name="Lipzen A."/>
            <person name="Lundell T."/>
            <person name="Morin E."/>
            <person name="Murat C."/>
            <person name="Sun H."/>
            <person name="Tunlid A."/>
            <person name="Henrissat B."/>
            <person name="Grigoriev I.V."/>
            <person name="Hibbett D.S."/>
            <person name="Martin F."/>
            <person name="Nordberg H.P."/>
            <person name="Cantor M.N."/>
            <person name="Hua S.X."/>
        </authorList>
    </citation>
    <scope>NUCLEOTIDE SEQUENCE [LARGE SCALE GENOMIC DNA]</scope>
    <source>
        <strain evidence="3 4">F 1598</strain>
    </source>
</reference>
<accession>A0A0C3G697</accession>
<feature type="transmembrane region" description="Helical" evidence="2">
    <location>
        <begin position="45"/>
        <end position="65"/>
    </location>
</feature>
<organism evidence="3 4">
    <name type="scientific">Piloderma croceum (strain F 1598)</name>
    <dbReference type="NCBI Taxonomy" id="765440"/>
    <lineage>
        <taxon>Eukaryota</taxon>
        <taxon>Fungi</taxon>
        <taxon>Dikarya</taxon>
        <taxon>Basidiomycota</taxon>
        <taxon>Agaricomycotina</taxon>
        <taxon>Agaricomycetes</taxon>
        <taxon>Agaricomycetidae</taxon>
        <taxon>Atheliales</taxon>
        <taxon>Atheliaceae</taxon>
        <taxon>Piloderma</taxon>
    </lineage>
</organism>
<feature type="transmembrane region" description="Helical" evidence="2">
    <location>
        <begin position="77"/>
        <end position="101"/>
    </location>
</feature>
<feature type="compositionally biased region" description="Acidic residues" evidence="1">
    <location>
        <begin position="1"/>
        <end position="10"/>
    </location>
</feature>
<name>A0A0C3G697_PILCF</name>
<evidence type="ECO:0000256" key="1">
    <source>
        <dbReference type="SAM" id="MobiDB-lite"/>
    </source>
</evidence>
<evidence type="ECO:0000256" key="2">
    <source>
        <dbReference type="SAM" id="Phobius"/>
    </source>
</evidence>